<dbReference type="InterPro" id="IPR002589">
    <property type="entry name" value="Macro_dom"/>
</dbReference>
<gene>
    <name evidence="8" type="ORF">GSLYS_00022097001</name>
</gene>
<dbReference type="SUPFAM" id="SSF52949">
    <property type="entry name" value="Macro domain-like"/>
    <property type="match status" value="1"/>
</dbReference>
<dbReference type="PANTHER" id="PTHR14453:SF67">
    <property type="entry name" value="POLY [ADP-RIBOSE] POLYMERASE"/>
    <property type="match status" value="1"/>
</dbReference>
<dbReference type="EMBL" id="CAXITT010001704">
    <property type="protein sequence ID" value="CAL1548780.1"/>
    <property type="molecule type" value="Genomic_DNA"/>
</dbReference>
<feature type="domain" description="Macro" evidence="7">
    <location>
        <begin position="37"/>
        <end position="212"/>
    </location>
</feature>
<keyword evidence="4" id="KW-0520">NAD</keyword>
<dbReference type="GO" id="GO:0003714">
    <property type="term" value="F:transcription corepressor activity"/>
    <property type="evidence" value="ECO:0007669"/>
    <property type="project" value="TreeGrafter"/>
</dbReference>
<dbReference type="PANTHER" id="PTHR14453">
    <property type="entry name" value="PARP/ZINC FINGER CCCH TYPE DOMAIN CONTAINING PROTEIN"/>
    <property type="match status" value="1"/>
</dbReference>
<protein>
    <recommendedName>
        <fullName evidence="7">Macro domain-containing protein</fullName>
    </recommendedName>
</protein>
<dbReference type="Proteomes" id="UP001497497">
    <property type="component" value="Unassembled WGS sequence"/>
</dbReference>
<reference evidence="8 9" key="1">
    <citation type="submission" date="2024-04" db="EMBL/GenBank/DDBJ databases">
        <authorList>
            <consortium name="Genoscope - CEA"/>
            <person name="William W."/>
        </authorList>
    </citation>
    <scope>NUCLEOTIDE SEQUENCE [LARGE SCALE GENOMIC DNA]</scope>
</reference>
<evidence type="ECO:0000256" key="4">
    <source>
        <dbReference type="ARBA" id="ARBA00023027"/>
    </source>
</evidence>
<evidence type="ECO:0000256" key="2">
    <source>
        <dbReference type="ARBA" id="ARBA00022676"/>
    </source>
</evidence>
<evidence type="ECO:0000256" key="6">
    <source>
        <dbReference type="SAM" id="MobiDB-lite"/>
    </source>
</evidence>
<evidence type="ECO:0000313" key="8">
    <source>
        <dbReference type="EMBL" id="CAL1548780.1"/>
    </source>
</evidence>
<dbReference type="AlphaFoldDB" id="A0AAV2IP88"/>
<name>A0AAV2IP88_LYMST</name>
<feature type="compositionally biased region" description="Acidic residues" evidence="6">
    <location>
        <begin position="10"/>
        <end position="19"/>
    </location>
</feature>
<evidence type="ECO:0000313" key="9">
    <source>
        <dbReference type="Proteomes" id="UP001497497"/>
    </source>
</evidence>
<dbReference type="GO" id="GO:0016757">
    <property type="term" value="F:glycosyltransferase activity"/>
    <property type="evidence" value="ECO:0007669"/>
    <property type="project" value="UniProtKB-KW"/>
</dbReference>
<sequence length="273" mass="30118">QSFFSIFSGENDEKEENEDMTPVGFDSAAVADTSKNEGNNSKITYGCVTLTVKCGDITKEACNAIVNGIKASMDLSSSGAVCKSILKTNGRPFQDECSSKTQEIVQEGVTVTAAGRLPCKSIIHINMDMFFRSLDKGLFKVLELAEQIKATSIAIPALGTAKKRADINKIKTMMHEAIEKFGSTRRTLTDIRLVIFKQEMIPVFIGATPRDLKVRQVNSAGIVDPLTLTVFHKKTENCQKLIQGFTESCNNIFVNESKEMQNLKNLTEKQVFK</sequence>
<dbReference type="PROSITE" id="PS51154">
    <property type="entry name" value="MACRO"/>
    <property type="match status" value="1"/>
</dbReference>
<keyword evidence="2" id="KW-0328">Glycosyltransferase</keyword>
<dbReference type="Pfam" id="PF01661">
    <property type="entry name" value="Macro"/>
    <property type="match status" value="1"/>
</dbReference>
<comment type="caution">
    <text evidence="8">The sequence shown here is derived from an EMBL/GenBank/DDBJ whole genome shotgun (WGS) entry which is preliminary data.</text>
</comment>
<feature type="region of interest" description="Disordered" evidence="6">
    <location>
        <begin position="1"/>
        <end position="23"/>
    </location>
</feature>
<dbReference type="GO" id="GO:0010629">
    <property type="term" value="P:negative regulation of gene expression"/>
    <property type="evidence" value="ECO:0007669"/>
    <property type="project" value="TreeGrafter"/>
</dbReference>
<dbReference type="InterPro" id="IPR052056">
    <property type="entry name" value="Mono-ARTD/PARP"/>
</dbReference>
<comment type="subcellular location">
    <subcellularLocation>
        <location evidence="1">Nucleus</location>
    </subcellularLocation>
</comment>
<dbReference type="GO" id="GO:0005737">
    <property type="term" value="C:cytoplasm"/>
    <property type="evidence" value="ECO:0007669"/>
    <property type="project" value="TreeGrafter"/>
</dbReference>
<organism evidence="8 9">
    <name type="scientific">Lymnaea stagnalis</name>
    <name type="common">Great pond snail</name>
    <name type="synonym">Helix stagnalis</name>
    <dbReference type="NCBI Taxonomy" id="6523"/>
    <lineage>
        <taxon>Eukaryota</taxon>
        <taxon>Metazoa</taxon>
        <taxon>Spiralia</taxon>
        <taxon>Lophotrochozoa</taxon>
        <taxon>Mollusca</taxon>
        <taxon>Gastropoda</taxon>
        <taxon>Heterobranchia</taxon>
        <taxon>Euthyneura</taxon>
        <taxon>Panpulmonata</taxon>
        <taxon>Hygrophila</taxon>
        <taxon>Lymnaeoidea</taxon>
        <taxon>Lymnaeidae</taxon>
        <taxon>Lymnaea</taxon>
    </lineage>
</organism>
<evidence type="ECO:0000256" key="1">
    <source>
        <dbReference type="ARBA" id="ARBA00004123"/>
    </source>
</evidence>
<evidence type="ECO:0000259" key="7">
    <source>
        <dbReference type="PROSITE" id="PS51154"/>
    </source>
</evidence>
<proteinExistence type="predicted"/>
<evidence type="ECO:0000256" key="5">
    <source>
        <dbReference type="ARBA" id="ARBA00023242"/>
    </source>
</evidence>
<feature type="non-terminal residue" evidence="8">
    <location>
        <position position="1"/>
    </location>
</feature>
<keyword evidence="9" id="KW-1185">Reference proteome</keyword>
<dbReference type="GO" id="GO:0005634">
    <property type="term" value="C:nucleus"/>
    <property type="evidence" value="ECO:0007669"/>
    <property type="project" value="UniProtKB-SubCell"/>
</dbReference>
<evidence type="ECO:0000256" key="3">
    <source>
        <dbReference type="ARBA" id="ARBA00022679"/>
    </source>
</evidence>
<dbReference type="InterPro" id="IPR043472">
    <property type="entry name" value="Macro_dom-like"/>
</dbReference>
<keyword evidence="5" id="KW-0539">Nucleus</keyword>
<keyword evidence="3" id="KW-0808">Transferase</keyword>
<dbReference type="Gene3D" id="3.40.220.10">
    <property type="entry name" value="Leucine Aminopeptidase, subunit E, domain 1"/>
    <property type="match status" value="1"/>
</dbReference>
<accession>A0AAV2IP88</accession>
<dbReference type="SMART" id="SM00506">
    <property type="entry name" value="A1pp"/>
    <property type="match status" value="1"/>
</dbReference>